<dbReference type="InterPro" id="IPR052543">
    <property type="entry name" value="HTH_Metal-responsive_Reg"/>
</dbReference>
<name>A0ABZ2XTR8_9RHOB</name>
<reference evidence="2 3" key="1">
    <citation type="submission" date="2023-04" db="EMBL/GenBank/DDBJ databases">
        <title>Complete genome sequence of Alisedimentitalea scapharcae.</title>
        <authorList>
            <person name="Rong J.-C."/>
            <person name="Yi M.-L."/>
            <person name="Zhao Q."/>
        </authorList>
    </citation>
    <scope>NUCLEOTIDE SEQUENCE [LARGE SCALE GENOMIC DNA]</scope>
    <source>
        <strain evidence="2 3">KCTC 42119</strain>
    </source>
</reference>
<dbReference type="Gene3D" id="1.10.10.10">
    <property type="entry name" value="Winged helix-like DNA-binding domain superfamily/Winged helix DNA-binding domain"/>
    <property type="match status" value="1"/>
</dbReference>
<dbReference type="InterPro" id="IPR036390">
    <property type="entry name" value="WH_DNA-bd_sf"/>
</dbReference>
<dbReference type="InterPro" id="IPR036388">
    <property type="entry name" value="WH-like_DNA-bd_sf"/>
</dbReference>
<proteinExistence type="predicted"/>
<sequence>MTTPRFDIMGQALGDSSRNRMLCELMQGRAYTNKELASAAGITAQTATAHLRLLQQAGLVIAEKSGRCVYNRIAGPEVARALEQLATVTPMDSLHRAQLRKAGALAPLRSCYDHLAGSVAVALAQAFLTQGMLIPDSGGYRAVPSEQWTKLGVCLPDGPARQPFARPCLDWTERKPHIAGPLGGQLMTHGLKVGWYKHQPYKRGLLMTRAGTQALAQIMGLDPDPPKESSASCMI</sequence>
<feature type="domain" description="HTH arsR-type" evidence="1">
    <location>
        <begin position="1"/>
        <end position="93"/>
    </location>
</feature>
<dbReference type="RefSeq" id="WP_406646258.1">
    <property type="nucleotide sequence ID" value="NZ_CP123584.1"/>
</dbReference>
<evidence type="ECO:0000313" key="3">
    <source>
        <dbReference type="Proteomes" id="UP001623232"/>
    </source>
</evidence>
<dbReference type="CDD" id="cd00090">
    <property type="entry name" value="HTH_ARSR"/>
    <property type="match status" value="1"/>
</dbReference>
<accession>A0ABZ2XTR8</accession>
<dbReference type="Pfam" id="PF01022">
    <property type="entry name" value="HTH_5"/>
    <property type="match status" value="1"/>
</dbReference>
<gene>
    <name evidence="2" type="ORF">QEZ52_19340</name>
</gene>
<protein>
    <submittedName>
        <fullName evidence="2">Metalloregulator ArsR/SmtB family transcription factor</fullName>
    </submittedName>
</protein>
<dbReference type="Proteomes" id="UP001623232">
    <property type="component" value="Chromosome"/>
</dbReference>
<evidence type="ECO:0000313" key="2">
    <source>
        <dbReference type="EMBL" id="WZK88727.1"/>
    </source>
</evidence>
<dbReference type="SUPFAM" id="SSF46785">
    <property type="entry name" value="Winged helix' DNA-binding domain"/>
    <property type="match status" value="1"/>
</dbReference>
<dbReference type="PROSITE" id="PS50987">
    <property type="entry name" value="HTH_ARSR_2"/>
    <property type="match status" value="1"/>
</dbReference>
<dbReference type="PANTHER" id="PTHR39168">
    <property type="entry name" value="TRANSCRIPTIONAL REGULATOR-RELATED"/>
    <property type="match status" value="1"/>
</dbReference>
<dbReference type="EMBL" id="CP123584">
    <property type="protein sequence ID" value="WZK88727.1"/>
    <property type="molecule type" value="Genomic_DNA"/>
</dbReference>
<dbReference type="PANTHER" id="PTHR39168:SF1">
    <property type="entry name" value="TRANSCRIPTIONAL REGULATORY PROTEIN"/>
    <property type="match status" value="1"/>
</dbReference>
<dbReference type="InterPro" id="IPR011991">
    <property type="entry name" value="ArsR-like_HTH"/>
</dbReference>
<organism evidence="2 3">
    <name type="scientific">Aliisedimentitalea scapharcae</name>
    <dbReference type="NCBI Taxonomy" id="1524259"/>
    <lineage>
        <taxon>Bacteria</taxon>
        <taxon>Pseudomonadati</taxon>
        <taxon>Pseudomonadota</taxon>
        <taxon>Alphaproteobacteria</taxon>
        <taxon>Rhodobacterales</taxon>
        <taxon>Roseobacteraceae</taxon>
        <taxon>Aliisedimentitalea</taxon>
    </lineage>
</organism>
<dbReference type="InterPro" id="IPR001845">
    <property type="entry name" value="HTH_ArsR_DNA-bd_dom"/>
</dbReference>
<keyword evidence="3" id="KW-1185">Reference proteome</keyword>
<evidence type="ECO:0000259" key="1">
    <source>
        <dbReference type="PROSITE" id="PS50987"/>
    </source>
</evidence>
<dbReference type="SMART" id="SM00418">
    <property type="entry name" value="HTH_ARSR"/>
    <property type="match status" value="1"/>
</dbReference>